<evidence type="ECO:0000256" key="7">
    <source>
        <dbReference type="ARBA" id="ARBA00022517"/>
    </source>
</evidence>
<evidence type="ECO:0000256" key="14">
    <source>
        <dbReference type="ARBA" id="ARBA00022840"/>
    </source>
</evidence>
<evidence type="ECO:0000256" key="13">
    <source>
        <dbReference type="ARBA" id="ARBA00022801"/>
    </source>
</evidence>
<evidence type="ECO:0000256" key="5">
    <source>
        <dbReference type="ARBA" id="ARBA00016038"/>
    </source>
</evidence>
<feature type="binding site" evidence="25">
    <location>
        <position position="216"/>
    </location>
    <ligand>
        <name>Mg(2+)</name>
        <dbReference type="ChEBI" id="CHEBI:18420"/>
    </ligand>
</feature>
<evidence type="ECO:0000256" key="6">
    <source>
        <dbReference type="ARBA" id="ARBA00022490"/>
    </source>
</evidence>
<feature type="region of interest" description="Disordered" evidence="26">
    <location>
        <begin position="362"/>
        <end position="444"/>
    </location>
</feature>
<evidence type="ECO:0000256" key="15">
    <source>
        <dbReference type="ARBA" id="ARBA00022842"/>
    </source>
</evidence>
<evidence type="ECO:0000256" key="19">
    <source>
        <dbReference type="ARBA" id="ARBA00057025"/>
    </source>
</evidence>
<comment type="subcellular location">
    <subcellularLocation>
        <location evidence="2">Cytoplasm</location>
    </subcellularLocation>
</comment>
<keyword evidence="9" id="KW-0808">Transferase</keyword>
<name>A0A8C9U1P6_SCLFO</name>
<feature type="binding site" evidence="24">
    <location>
        <position position="83"/>
    </location>
    <ligand>
        <name>ATP</name>
        <dbReference type="ChEBI" id="CHEBI:30616"/>
    </ligand>
</feature>
<dbReference type="GO" id="GO:0042254">
    <property type="term" value="P:ribosome biogenesis"/>
    <property type="evidence" value="ECO:0007669"/>
    <property type="project" value="UniProtKB-KW"/>
</dbReference>
<evidence type="ECO:0000256" key="21">
    <source>
        <dbReference type="ARBA" id="ARBA00068838"/>
    </source>
</evidence>
<proteinExistence type="inferred from homology"/>
<feature type="binding site" evidence="24">
    <location>
        <position position="155"/>
    </location>
    <ligand>
        <name>ATP</name>
        <dbReference type="ChEBI" id="CHEBI:30616"/>
    </ligand>
</feature>
<dbReference type="Pfam" id="PF01163">
    <property type="entry name" value="RIO1"/>
    <property type="match status" value="1"/>
</dbReference>
<keyword evidence="29" id="KW-1185">Reference proteome</keyword>
<reference evidence="28" key="3">
    <citation type="submission" date="2025-09" db="UniProtKB">
        <authorList>
            <consortium name="Ensembl"/>
        </authorList>
    </citation>
    <scope>IDENTIFICATION</scope>
</reference>
<comment type="catalytic activity">
    <reaction evidence="16">
        <text>L-threonyl-[protein] + ATP = O-phospho-L-threonyl-[protein] + ADP + H(+)</text>
        <dbReference type="Rhea" id="RHEA:46608"/>
        <dbReference type="Rhea" id="RHEA-COMP:11060"/>
        <dbReference type="Rhea" id="RHEA-COMP:11605"/>
        <dbReference type="ChEBI" id="CHEBI:15378"/>
        <dbReference type="ChEBI" id="CHEBI:30013"/>
        <dbReference type="ChEBI" id="CHEBI:30616"/>
        <dbReference type="ChEBI" id="CHEBI:61977"/>
        <dbReference type="ChEBI" id="CHEBI:456216"/>
        <dbReference type="EC" id="2.7.11.1"/>
    </reaction>
</comment>
<evidence type="ECO:0000313" key="28">
    <source>
        <dbReference type="Ensembl" id="ENSSFOP00015061154.1"/>
    </source>
</evidence>
<comment type="subunit">
    <text evidence="20">Associates with the precursor of the 40S ribosome subunit. Interacts (via its N-terminus) with PRMT5 (via its N-terminus). Interacts with WDR77. Found in a PRMT5 complex composed of PRMT5, WDR77 and RIOK1. Interacts (via its C-terminus) with NCL; this interaction targets NCL for PRTM5 methylation.</text>
</comment>
<evidence type="ECO:0000259" key="27">
    <source>
        <dbReference type="SMART" id="SM00090"/>
    </source>
</evidence>
<dbReference type="InterPro" id="IPR000687">
    <property type="entry name" value="RIO_kinase"/>
</dbReference>
<evidence type="ECO:0000256" key="22">
    <source>
        <dbReference type="ARBA" id="ARBA00076008"/>
    </source>
</evidence>
<dbReference type="InterPro" id="IPR011009">
    <property type="entry name" value="Kinase-like_dom_sf"/>
</dbReference>
<keyword evidence="7" id="KW-0690">Ribosome biogenesis</keyword>
<evidence type="ECO:0000313" key="29">
    <source>
        <dbReference type="Proteomes" id="UP000694397"/>
    </source>
</evidence>
<evidence type="ECO:0000256" key="26">
    <source>
        <dbReference type="SAM" id="MobiDB-lite"/>
    </source>
</evidence>
<dbReference type="PANTHER" id="PTHR45723">
    <property type="entry name" value="SERINE/THREONINE-PROTEIN KINASE RIO1"/>
    <property type="match status" value="1"/>
</dbReference>
<evidence type="ECO:0000256" key="24">
    <source>
        <dbReference type="PIRSR" id="PIRSR038147-2"/>
    </source>
</evidence>
<evidence type="ECO:0000256" key="11">
    <source>
        <dbReference type="ARBA" id="ARBA00022741"/>
    </source>
</evidence>
<organism evidence="28 29">
    <name type="scientific">Scleropages formosus</name>
    <name type="common">Asian bonytongue</name>
    <name type="synonym">Osteoglossum formosum</name>
    <dbReference type="NCBI Taxonomy" id="113540"/>
    <lineage>
        <taxon>Eukaryota</taxon>
        <taxon>Metazoa</taxon>
        <taxon>Chordata</taxon>
        <taxon>Craniata</taxon>
        <taxon>Vertebrata</taxon>
        <taxon>Euteleostomi</taxon>
        <taxon>Actinopterygii</taxon>
        <taxon>Neopterygii</taxon>
        <taxon>Teleostei</taxon>
        <taxon>Osteoglossocephala</taxon>
        <taxon>Osteoglossomorpha</taxon>
        <taxon>Osteoglossiformes</taxon>
        <taxon>Osteoglossidae</taxon>
        <taxon>Scleropages</taxon>
    </lineage>
</organism>
<feature type="active site" description="4-aspartylphosphate intermediate" evidence="23">
    <location>
        <position position="216"/>
    </location>
</feature>
<keyword evidence="11 24" id="KW-0547">Nucleotide-binding</keyword>
<comment type="similarity">
    <text evidence="3">Belongs to the protein kinase superfamily. RIO-type Ser/Thr kinase family.</text>
</comment>
<evidence type="ECO:0000256" key="1">
    <source>
        <dbReference type="ARBA" id="ARBA00001946"/>
    </source>
</evidence>
<evidence type="ECO:0000256" key="10">
    <source>
        <dbReference type="ARBA" id="ARBA00022723"/>
    </source>
</evidence>
<evidence type="ECO:0000256" key="25">
    <source>
        <dbReference type="PIRSR" id="PIRSR038147-3"/>
    </source>
</evidence>
<evidence type="ECO:0000256" key="12">
    <source>
        <dbReference type="ARBA" id="ARBA00022777"/>
    </source>
</evidence>
<feature type="compositionally biased region" description="Basic and acidic residues" evidence="26">
    <location>
        <begin position="393"/>
        <end position="419"/>
    </location>
</feature>
<dbReference type="GeneTree" id="ENSGT00940000157075"/>
<reference evidence="28 29" key="1">
    <citation type="submission" date="2019-04" db="EMBL/GenBank/DDBJ databases">
        <authorList>
            <consortium name="Wellcome Sanger Institute Data Sharing"/>
        </authorList>
    </citation>
    <scope>NUCLEOTIDE SEQUENCE [LARGE SCALE GENOMIC DNA]</scope>
</reference>
<dbReference type="GO" id="GO:0005737">
    <property type="term" value="C:cytoplasm"/>
    <property type="evidence" value="ECO:0007669"/>
    <property type="project" value="UniProtKB-SubCell"/>
</dbReference>
<accession>A0A8C9U1P6</accession>
<gene>
    <name evidence="28" type="primary">RIOK1</name>
    <name evidence="28" type="synonym">riok1</name>
</gene>
<keyword evidence="12" id="KW-0418">Kinase</keyword>
<protein>
    <recommendedName>
        <fullName evidence="5">Serine/threonine-protein kinase RIO1</fullName>
        <ecNumber evidence="4">2.7.11.1</ecNumber>
    </recommendedName>
    <alternativeName>
        <fullName evidence="22">RIO kinase 1</fullName>
    </alternativeName>
    <alternativeName>
        <fullName evidence="21">Serine/threonine-protein kinase rio1</fullName>
    </alternativeName>
</protein>
<feature type="binding site" evidence="24">
    <location>
        <position position="153"/>
    </location>
    <ligand>
        <name>ATP</name>
        <dbReference type="ChEBI" id="CHEBI:30616"/>
    </ligand>
</feature>
<dbReference type="FunFam" id="1.10.510.10:FF:000232">
    <property type="entry name" value="Serine/threonine-protein kinase RIO1"/>
    <property type="match status" value="1"/>
</dbReference>
<dbReference type="GO" id="GO:0016787">
    <property type="term" value="F:hydrolase activity"/>
    <property type="evidence" value="ECO:0007669"/>
    <property type="project" value="UniProtKB-KW"/>
</dbReference>
<feature type="compositionally biased region" description="Basic residues" evidence="26">
    <location>
        <begin position="420"/>
        <end position="444"/>
    </location>
</feature>
<keyword evidence="10" id="KW-0479">Metal-binding</keyword>
<evidence type="ECO:0000256" key="4">
    <source>
        <dbReference type="ARBA" id="ARBA00012513"/>
    </source>
</evidence>
<evidence type="ECO:0000256" key="17">
    <source>
        <dbReference type="ARBA" id="ARBA00048679"/>
    </source>
</evidence>
<evidence type="ECO:0000256" key="16">
    <source>
        <dbReference type="ARBA" id="ARBA00047899"/>
    </source>
</evidence>
<evidence type="ECO:0000256" key="18">
    <source>
        <dbReference type="ARBA" id="ARBA00049360"/>
    </source>
</evidence>
<dbReference type="PROSITE" id="PS01245">
    <property type="entry name" value="RIO1"/>
    <property type="match status" value="1"/>
</dbReference>
<evidence type="ECO:0000256" key="20">
    <source>
        <dbReference type="ARBA" id="ARBA00063876"/>
    </source>
</evidence>
<dbReference type="PIRSF" id="PIRSF038147">
    <property type="entry name" value="Ser/Thr_PK_RIO1"/>
    <property type="match status" value="1"/>
</dbReference>
<dbReference type="GO" id="GO:0046872">
    <property type="term" value="F:metal ion binding"/>
    <property type="evidence" value="ECO:0007669"/>
    <property type="project" value="UniProtKB-KW"/>
</dbReference>
<dbReference type="InterPro" id="IPR018935">
    <property type="entry name" value="RIO_kinase_CS"/>
</dbReference>
<dbReference type="Proteomes" id="UP000694397">
    <property type="component" value="Chromosome 7"/>
</dbReference>
<dbReference type="GO" id="GO:0005524">
    <property type="term" value="F:ATP binding"/>
    <property type="evidence" value="ECO:0007669"/>
    <property type="project" value="UniProtKB-KW"/>
</dbReference>
<feature type="active site" description="Proton acceptor" evidence="23">
    <location>
        <position position="199"/>
    </location>
</feature>
<comment type="function">
    <text evidence="19">Involved in the final steps of cytoplasmic maturation of the 40S ribosomal subunit. Involved in processing of 18S-E pre-rRNA to the mature 18S rRNA. Required for the recycling of NOB1 and PNO1 from the late 40S precursor. The association with the very late 40S subunit intermediate may involve a translation-like checkpoint point cycle preceeding the binding to the 60S ribosomal subunit. Despite the protein kinase domain is proposed to act predominantly as an ATPase. The catalytic activity regulates its dynamic association with the 40S subunit. In addition to its role in ribosomal biogenesis acts as an adapter protein by recruiting NCL/nucleolin the to PRMT5 complex for its symmetrical methylation.</text>
</comment>
<keyword evidence="15" id="KW-0460">Magnesium</keyword>
<evidence type="ECO:0000256" key="8">
    <source>
        <dbReference type="ARBA" id="ARBA00022527"/>
    </source>
</evidence>
<keyword evidence="6" id="KW-0963">Cytoplasm</keyword>
<evidence type="ECO:0000256" key="3">
    <source>
        <dbReference type="ARBA" id="ARBA00009196"/>
    </source>
</evidence>
<reference evidence="28" key="2">
    <citation type="submission" date="2025-08" db="UniProtKB">
        <authorList>
            <consortium name="Ensembl"/>
        </authorList>
    </citation>
    <scope>IDENTIFICATION</scope>
</reference>
<evidence type="ECO:0000256" key="23">
    <source>
        <dbReference type="PIRSR" id="PIRSR038147-1"/>
    </source>
</evidence>
<dbReference type="GO" id="GO:0004674">
    <property type="term" value="F:protein serine/threonine kinase activity"/>
    <property type="evidence" value="ECO:0007669"/>
    <property type="project" value="UniProtKB-KW"/>
</dbReference>
<dbReference type="InterPro" id="IPR051272">
    <property type="entry name" value="RIO-type_Ser/Thr_kinase"/>
</dbReference>
<dbReference type="SMART" id="SM00090">
    <property type="entry name" value="RIO"/>
    <property type="match status" value="1"/>
</dbReference>
<keyword evidence="13" id="KW-0378">Hydrolase</keyword>
<dbReference type="CDD" id="cd05147">
    <property type="entry name" value="RIO1_euk"/>
    <property type="match status" value="1"/>
</dbReference>
<dbReference type="AlphaFoldDB" id="A0A8C9U1P6"/>
<feature type="domain" description="RIO kinase" evidence="27">
    <location>
        <begin position="26"/>
        <end position="262"/>
    </location>
</feature>
<dbReference type="Gene3D" id="3.30.200.20">
    <property type="entry name" value="Phosphorylase Kinase, domain 1"/>
    <property type="match status" value="1"/>
</dbReference>
<comment type="cofactor">
    <cofactor evidence="1 25">
        <name>Mg(2+)</name>
        <dbReference type="ChEBI" id="CHEBI:18420"/>
    </cofactor>
</comment>
<dbReference type="InterPro" id="IPR018934">
    <property type="entry name" value="RIO_dom"/>
</dbReference>
<dbReference type="InterPro" id="IPR017407">
    <property type="entry name" value="Ser/Thr_kinase_Rio1"/>
</dbReference>
<evidence type="ECO:0000256" key="2">
    <source>
        <dbReference type="ARBA" id="ARBA00004496"/>
    </source>
</evidence>
<feature type="binding site" evidence="25">
    <location>
        <position position="204"/>
    </location>
    <ligand>
        <name>Mg(2+)</name>
        <dbReference type="ChEBI" id="CHEBI:18420"/>
    </ligand>
</feature>
<dbReference type="Ensembl" id="ENSSFOT00015059667.1">
    <property type="protein sequence ID" value="ENSSFOP00015061154.1"/>
    <property type="gene ID" value="ENSSFOG00015001035.2"/>
</dbReference>
<keyword evidence="14 24" id="KW-0067">ATP-binding</keyword>
<evidence type="ECO:0000256" key="9">
    <source>
        <dbReference type="ARBA" id="ARBA00022679"/>
    </source>
</evidence>
<sequence>QNPSGKSLKMSTPTDKALRKFEHKINLVFCLWFVQVLDPRTRMILFKMLSRGVISEINGCISTGKEANVYHATTPYGESRAIKIYKTSILLFKDRDKYVSGEFRFRHGYCKGNPRKMVRTWAEKEMRNLIRLQTAQIPSPEPIMLRSHVLVMGFIGKNETPAPLLKNTPLSESKARELYLQVIQNMRRMYQEARLVHADLSEFNMLYHNGDAYIIDVSQSVEHDHPHALEFLRKDCSNINDFFLKHKVAVMTVRELFEFVTDPSITSDNIDSYMEKAMQIAADRTVEERSNQDKVDEEVFKKAYIPRTLTEVSNYERDVEDMMKMREEESSLNVQNDNILYQTVTGLRKDLSGVQTVRPASCLPVPSLLEDSSKDGSSSSEEDDSEGSGTEESTPRREKNEEPQMDRKERKKLTKEAQREKRRNKTPKHVKKRKEKVAKMKKGR</sequence>
<comment type="catalytic activity">
    <reaction evidence="18">
        <text>ATP + H2O = ADP + phosphate + H(+)</text>
        <dbReference type="Rhea" id="RHEA:13065"/>
        <dbReference type="ChEBI" id="CHEBI:15377"/>
        <dbReference type="ChEBI" id="CHEBI:15378"/>
        <dbReference type="ChEBI" id="CHEBI:30616"/>
        <dbReference type="ChEBI" id="CHEBI:43474"/>
        <dbReference type="ChEBI" id="CHEBI:456216"/>
    </reaction>
</comment>
<dbReference type="EC" id="2.7.11.1" evidence="4"/>
<keyword evidence="8" id="KW-0723">Serine/threonine-protein kinase</keyword>
<dbReference type="SUPFAM" id="SSF56112">
    <property type="entry name" value="Protein kinase-like (PK-like)"/>
    <property type="match status" value="1"/>
</dbReference>
<dbReference type="FunFam" id="3.30.200.20:FF:000148">
    <property type="entry name" value="Serine/threonine-protein kinase RIO1"/>
    <property type="match status" value="1"/>
</dbReference>
<dbReference type="Gene3D" id="1.10.510.10">
    <property type="entry name" value="Transferase(Phosphotransferase) domain 1"/>
    <property type="match status" value="1"/>
</dbReference>
<comment type="catalytic activity">
    <reaction evidence="17">
        <text>L-seryl-[protein] + ATP = O-phospho-L-seryl-[protein] + ADP + H(+)</text>
        <dbReference type="Rhea" id="RHEA:17989"/>
        <dbReference type="Rhea" id="RHEA-COMP:9863"/>
        <dbReference type="Rhea" id="RHEA-COMP:11604"/>
        <dbReference type="ChEBI" id="CHEBI:15378"/>
        <dbReference type="ChEBI" id="CHEBI:29999"/>
        <dbReference type="ChEBI" id="CHEBI:30616"/>
        <dbReference type="ChEBI" id="CHEBI:83421"/>
        <dbReference type="ChEBI" id="CHEBI:456216"/>
        <dbReference type="EC" id="2.7.11.1"/>
    </reaction>
</comment>